<dbReference type="EMBL" id="JAYMYQ010000001">
    <property type="protein sequence ID" value="KAK7362742.1"/>
    <property type="molecule type" value="Genomic_DNA"/>
</dbReference>
<sequence>MNIKVAHQPWSVAEIGGKEKGIYVKDIYTFSGVFEARPLPLSIETHATNSDFPSGGDGIFIVVSGLKGMDKLQHKPNRLSPMGPDPRHH</sequence>
<keyword evidence="2" id="KW-1185">Reference proteome</keyword>
<evidence type="ECO:0000313" key="2">
    <source>
        <dbReference type="Proteomes" id="UP001367508"/>
    </source>
</evidence>
<reference evidence="1 2" key="1">
    <citation type="submission" date="2024-01" db="EMBL/GenBank/DDBJ databases">
        <title>The genomes of 5 underutilized Papilionoideae crops provide insights into root nodulation and disease resistanc.</title>
        <authorList>
            <person name="Jiang F."/>
        </authorList>
    </citation>
    <scope>NUCLEOTIDE SEQUENCE [LARGE SCALE GENOMIC DNA]</scope>
    <source>
        <strain evidence="1">LVBAO_FW01</strain>
        <tissue evidence="1">Leaves</tissue>
    </source>
</reference>
<gene>
    <name evidence="1" type="ORF">VNO77_04863</name>
</gene>
<evidence type="ECO:0000313" key="1">
    <source>
        <dbReference type="EMBL" id="KAK7362742.1"/>
    </source>
</evidence>
<comment type="caution">
    <text evidence="1">The sequence shown here is derived from an EMBL/GenBank/DDBJ whole genome shotgun (WGS) entry which is preliminary data.</text>
</comment>
<proteinExistence type="predicted"/>
<dbReference type="Proteomes" id="UP001367508">
    <property type="component" value="Unassembled WGS sequence"/>
</dbReference>
<dbReference type="AlphaFoldDB" id="A0AAN9MXX3"/>
<organism evidence="1 2">
    <name type="scientific">Canavalia gladiata</name>
    <name type="common">Sword bean</name>
    <name type="synonym">Dolichos gladiatus</name>
    <dbReference type="NCBI Taxonomy" id="3824"/>
    <lineage>
        <taxon>Eukaryota</taxon>
        <taxon>Viridiplantae</taxon>
        <taxon>Streptophyta</taxon>
        <taxon>Embryophyta</taxon>
        <taxon>Tracheophyta</taxon>
        <taxon>Spermatophyta</taxon>
        <taxon>Magnoliopsida</taxon>
        <taxon>eudicotyledons</taxon>
        <taxon>Gunneridae</taxon>
        <taxon>Pentapetalae</taxon>
        <taxon>rosids</taxon>
        <taxon>fabids</taxon>
        <taxon>Fabales</taxon>
        <taxon>Fabaceae</taxon>
        <taxon>Papilionoideae</taxon>
        <taxon>50 kb inversion clade</taxon>
        <taxon>NPAAA clade</taxon>
        <taxon>indigoferoid/millettioid clade</taxon>
        <taxon>Phaseoleae</taxon>
        <taxon>Canavalia</taxon>
    </lineage>
</organism>
<accession>A0AAN9MXX3</accession>
<protein>
    <submittedName>
        <fullName evidence="1">Uncharacterized protein</fullName>
    </submittedName>
</protein>
<name>A0AAN9MXX3_CANGL</name>